<dbReference type="InterPro" id="IPR016187">
    <property type="entry name" value="CTDL_fold"/>
</dbReference>
<feature type="compositionally biased region" description="Basic residues" evidence="2">
    <location>
        <begin position="461"/>
        <end position="478"/>
    </location>
</feature>
<organism evidence="5 6">
    <name type="scientific">Aureococcus anophagefferens</name>
    <name type="common">Harmful bloom alga</name>
    <dbReference type="NCBI Taxonomy" id="44056"/>
    <lineage>
        <taxon>Eukaryota</taxon>
        <taxon>Sar</taxon>
        <taxon>Stramenopiles</taxon>
        <taxon>Ochrophyta</taxon>
        <taxon>Pelagophyceae</taxon>
        <taxon>Pelagomonadales</taxon>
        <taxon>Pelagomonadaceae</taxon>
        <taxon>Aureococcus</taxon>
    </lineage>
</organism>
<dbReference type="InterPro" id="IPR016186">
    <property type="entry name" value="C-type_lectin-like/link_sf"/>
</dbReference>
<keyword evidence="6" id="KW-1185">Reference proteome</keyword>
<evidence type="ECO:0000256" key="2">
    <source>
        <dbReference type="SAM" id="MobiDB-lite"/>
    </source>
</evidence>
<dbReference type="SUPFAM" id="SSF110004">
    <property type="entry name" value="Glycolipid transfer protein, GLTP"/>
    <property type="match status" value="1"/>
</dbReference>
<feature type="region of interest" description="Disordered" evidence="2">
    <location>
        <begin position="454"/>
        <end position="501"/>
    </location>
</feature>
<feature type="signal peptide" evidence="3">
    <location>
        <begin position="1"/>
        <end position="16"/>
    </location>
</feature>
<evidence type="ECO:0000313" key="6">
    <source>
        <dbReference type="Proteomes" id="UP001363151"/>
    </source>
</evidence>
<gene>
    <name evidence="5" type="ORF">SO694_00073049</name>
</gene>
<dbReference type="Proteomes" id="UP001363151">
    <property type="component" value="Unassembled WGS sequence"/>
</dbReference>
<dbReference type="Gene3D" id="3.10.100.10">
    <property type="entry name" value="Mannose-Binding Protein A, subunit A"/>
    <property type="match status" value="1"/>
</dbReference>
<protein>
    <recommendedName>
        <fullName evidence="4">C-type lectin domain-containing protein</fullName>
    </recommendedName>
</protein>
<dbReference type="PROSITE" id="PS50041">
    <property type="entry name" value="C_TYPE_LECTIN_2"/>
    <property type="match status" value="1"/>
</dbReference>
<name>A0ABR1FIE0_AURAN</name>
<accession>A0ABR1FIE0</accession>
<dbReference type="InterPro" id="IPR014830">
    <property type="entry name" value="Glycolipid_transfer_prot_dom"/>
</dbReference>
<dbReference type="PANTHER" id="PTHR10219">
    <property type="entry name" value="GLYCOLIPID TRANSFER PROTEIN-RELATED"/>
    <property type="match status" value="1"/>
</dbReference>
<dbReference type="PANTHER" id="PTHR10219:SF25">
    <property type="entry name" value="PLECKSTRIN HOMOLOGY DOMAIN-CONTAINING FAMILY A MEMBER 8"/>
    <property type="match status" value="1"/>
</dbReference>
<reference evidence="5 6" key="1">
    <citation type="submission" date="2024-03" db="EMBL/GenBank/DDBJ databases">
        <title>Aureococcus anophagefferens CCMP1851 and Kratosvirus quantuckense: Draft genome of a second virus-susceptible host strain in the model system.</title>
        <authorList>
            <person name="Chase E."/>
            <person name="Truchon A.R."/>
            <person name="Schepens W."/>
            <person name="Wilhelm S.W."/>
        </authorList>
    </citation>
    <scope>NUCLEOTIDE SEQUENCE [LARGE SCALE GENOMIC DNA]</scope>
    <source>
        <strain evidence="5 6">CCMP1851</strain>
    </source>
</reference>
<dbReference type="SUPFAM" id="SSF56436">
    <property type="entry name" value="C-type lectin-like"/>
    <property type="match status" value="1"/>
</dbReference>
<dbReference type="InterPro" id="IPR036497">
    <property type="entry name" value="GLTP_sf"/>
</dbReference>
<feature type="domain" description="C-type lectin" evidence="4">
    <location>
        <begin position="89"/>
        <end position="198"/>
    </location>
</feature>
<proteinExistence type="predicted"/>
<dbReference type="InterPro" id="IPR001304">
    <property type="entry name" value="C-type_lectin-like"/>
</dbReference>
<keyword evidence="3" id="KW-0732">Signal</keyword>
<comment type="caution">
    <text evidence="5">The sequence shown here is derived from an EMBL/GenBank/DDBJ whole genome shotgun (WGS) entry which is preliminary data.</text>
</comment>
<evidence type="ECO:0000313" key="5">
    <source>
        <dbReference type="EMBL" id="KAK7231293.1"/>
    </source>
</evidence>
<evidence type="ECO:0000259" key="4">
    <source>
        <dbReference type="PROSITE" id="PS50041"/>
    </source>
</evidence>
<dbReference type="SMART" id="SM00034">
    <property type="entry name" value="CLECT"/>
    <property type="match status" value="1"/>
</dbReference>
<dbReference type="EMBL" id="JBBJCI010000417">
    <property type="protein sequence ID" value="KAK7231293.1"/>
    <property type="molecule type" value="Genomic_DNA"/>
</dbReference>
<sequence length="758" mass="80761">MRALVVALLAVPAARAVVCSSYDGDRVACSGCVSSGECVYDESSQRCDTDADSKNCDASMPGITSVGDDYGGSVTLAPSASCPEGWTAYGAKCFHVPDAPNSWPECVANECAPGWLACVDDEDMNAFIYETFIKNRDRRLWIGLNDVDVEGEFAFSAGMCEGTYYRNWDAGEPNGWGSTGEDCVMMTQYNAVWNDGDCLATTNSNTDVHCLCEKWGHTPVPTAACGISSIAVTSPGAGAEIRVGEDVVVTWTSEDCVSGFVHVELCAYEAGGDVTCDGAAVVNADQPTTSYFFNTGSATVRVEALPASGAGAYAFSVADDAARHVAASSPYFTLVGPDPTPAPSAAPTRAPTAPSLEITSVGVMATCVSGVACDVAWAYRGAAAACATLDVAVTDVAGAVVGSTTTPNDGFTTRVTAGDAEVSDYTLTLRCADDAAVAASYDFRVSYTPAPTFSPTARDAARRRLRRRRRPRAGRRRGVAREIRPPRRRARPGAGAGDDRRRRVASRRCFAGFSETAGFFAQSWWLPGAAVVMPTPQKATPPPPAPKRRLWRRRGAADSVAIAALKQSDALLRKARGRGAKMPVHGAQFMDAIAALMPAFQVFGSAIHAAAAKDVLGNVEKLRANGAPGIPVHRGVLDDVARRNEGHPDSTTQAFVWLKRILRFTAAFFDNLVKRPDLELNACLVKAYEVHLGPHHNVIMRQIAVVLMQIIPDRASMLACFDVDDMAALEPVLNRWIDGALPLIAKIDQFYEMNGLKR</sequence>
<evidence type="ECO:0000256" key="3">
    <source>
        <dbReference type="SAM" id="SignalP"/>
    </source>
</evidence>
<dbReference type="Pfam" id="PF00059">
    <property type="entry name" value="Lectin_C"/>
    <property type="match status" value="1"/>
</dbReference>
<dbReference type="Pfam" id="PF08718">
    <property type="entry name" value="GLTP"/>
    <property type="match status" value="1"/>
</dbReference>
<dbReference type="Gene3D" id="1.10.3520.10">
    <property type="entry name" value="Glycolipid transfer protein"/>
    <property type="match status" value="1"/>
</dbReference>
<keyword evidence="1" id="KW-0813">Transport</keyword>
<feature type="chain" id="PRO_5045634986" description="C-type lectin domain-containing protein" evidence="3">
    <location>
        <begin position="17"/>
        <end position="758"/>
    </location>
</feature>
<evidence type="ECO:0000256" key="1">
    <source>
        <dbReference type="ARBA" id="ARBA00022448"/>
    </source>
</evidence>